<dbReference type="InterPro" id="IPR043502">
    <property type="entry name" value="DNA/RNA_pol_sf"/>
</dbReference>
<evidence type="ECO:0000256" key="1">
    <source>
        <dbReference type="ARBA" id="ARBA00022679"/>
    </source>
</evidence>
<dbReference type="Pfam" id="PF17917">
    <property type="entry name" value="RT_RNaseH"/>
    <property type="match status" value="1"/>
</dbReference>
<keyword evidence="1" id="KW-0808">Transferase</keyword>
<dbReference type="AlphaFoldDB" id="I1BP75"/>
<dbReference type="PANTHER" id="PTHR37984">
    <property type="entry name" value="PROTEIN CBG26694"/>
    <property type="match status" value="1"/>
</dbReference>
<name>I1BP75_RHIO9</name>
<accession>I1BP75</accession>
<evidence type="ECO:0000313" key="8">
    <source>
        <dbReference type="EMBL" id="EIE78005.1"/>
    </source>
</evidence>
<dbReference type="GO" id="GO:0016787">
    <property type="term" value="F:hydrolase activity"/>
    <property type="evidence" value="ECO:0007669"/>
    <property type="project" value="UniProtKB-KW"/>
</dbReference>
<evidence type="ECO:0000256" key="6">
    <source>
        <dbReference type="ARBA" id="ARBA00022918"/>
    </source>
</evidence>
<dbReference type="PANTHER" id="PTHR37984:SF5">
    <property type="entry name" value="PROTEIN NYNRIN-LIKE"/>
    <property type="match status" value="1"/>
</dbReference>
<dbReference type="GeneID" id="93609681"/>
<dbReference type="InterPro" id="IPR041373">
    <property type="entry name" value="RT_RNaseH"/>
</dbReference>
<evidence type="ECO:0000256" key="3">
    <source>
        <dbReference type="ARBA" id="ARBA00022722"/>
    </source>
</evidence>
<keyword evidence="2" id="KW-0548">Nucleotidyltransferase</keyword>
<evidence type="ECO:0000256" key="2">
    <source>
        <dbReference type="ARBA" id="ARBA00022695"/>
    </source>
</evidence>
<keyword evidence="6" id="KW-0695">RNA-directed DNA polymerase</keyword>
<evidence type="ECO:0000256" key="5">
    <source>
        <dbReference type="ARBA" id="ARBA00022801"/>
    </source>
</evidence>
<proteinExistence type="predicted"/>
<evidence type="ECO:0000259" key="7">
    <source>
        <dbReference type="Pfam" id="PF17917"/>
    </source>
</evidence>
<keyword evidence="5" id="KW-0378">Hydrolase</keyword>
<keyword evidence="3" id="KW-0540">Nuclease</keyword>
<organism evidence="8 9">
    <name type="scientific">Rhizopus delemar (strain RA 99-880 / ATCC MYA-4621 / FGSC 9543 / NRRL 43880)</name>
    <name type="common">Mucormycosis agent</name>
    <name type="synonym">Rhizopus arrhizus var. delemar</name>
    <dbReference type="NCBI Taxonomy" id="246409"/>
    <lineage>
        <taxon>Eukaryota</taxon>
        <taxon>Fungi</taxon>
        <taxon>Fungi incertae sedis</taxon>
        <taxon>Mucoromycota</taxon>
        <taxon>Mucoromycotina</taxon>
        <taxon>Mucoromycetes</taxon>
        <taxon>Mucorales</taxon>
        <taxon>Mucorineae</taxon>
        <taxon>Rhizopodaceae</taxon>
        <taxon>Rhizopus</taxon>
    </lineage>
</organism>
<dbReference type="OrthoDB" id="10267344at2759"/>
<dbReference type="eggNOG" id="KOG0017">
    <property type="taxonomic scope" value="Eukaryota"/>
</dbReference>
<dbReference type="EMBL" id="CH476733">
    <property type="protein sequence ID" value="EIE78005.1"/>
    <property type="molecule type" value="Genomic_DNA"/>
</dbReference>
<dbReference type="Proteomes" id="UP000009138">
    <property type="component" value="Unassembled WGS sequence"/>
</dbReference>
<dbReference type="CDD" id="cd09274">
    <property type="entry name" value="RNase_HI_RT_Ty3"/>
    <property type="match status" value="1"/>
</dbReference>
<protein>
    <recommendedName>
        <fullName evidence="7">Reverse transcriptase RNase H-like domain-containing protein</fullName>
    </recommendedName>
</protein>
<dbReference type="InParanoid" id="I1BP75"/>
<feature type="domain" description="Reverse transcriptase RNase H-like" evidence="7">
    <location>
        <begin position="2"/>
        <end position="70"/>
    </location>
</feature>
<reference evidence="8 9" key="1">
    <citation type="journal article" date="2009" name="PLoS Genet.">
        <title>Genomic analysis of the basal lineage fungus Rhizopus oryzae reveals a whole-genome duplication.</title>
        <authorList>
            <person name="Ma L.-J."/>
            <person name="Ibrahim A.S."/>
            <person name="Skory C."/>
            <person name="Grabherr M.G."/>
            <person name="Burger G."/>
            <person name="Butler M."/>
            <person name="Elias M."/>
            <person name="Idnurm A."/>
            <person name="Lang B.F."/>
            <person name="Sone T."/>
            <person name="Abe A."/>
            <person name="Calvo S.E."/>
            <person name="Corrochano L.M."/>
            <person name="Engels R."/>
            <person name="Fu J."/>
            <person name="Hansberg W."/>
            <person name="Kim J.-M."/>
            <person name="Kodira C.D."/>
            <person name="Koehrsen M.J."/>
            <person name="Liu B."/>
            <person name="Miranda-Saavedra D."/>
            <person name="O'Leary S."/>
            <person name="Ortiz-Castellanos L."/>
            <person name="Poulter R."/>
            <person name="Rodriguez-Romero J."/>
            <person name="Ruiz-Herrera J."/>
            <person name="Shen Y.-Q."/>
            <person name="Zeng Q."/>
            <person name="Galagan J."/>
            <person name="Birren B.W."/>
            <person name="Cuomo C.A."/>
            <person name="Wickes B.L."/>
        </authorList>
    </citation>
    <scope>NUCLEOTIDE SEQUENCE [LARGE SCALE GENOMIC DNA]</scope>
    <source>
        <strain evidence="9">RA 99-880 / ATCC MYA-4621 / FGSC 9543 / NRRL 43880</strain>
    </source>
</reference>
<evidence type="ECO:0000313" key="9">
    <source>
        <dbReference type="Proteomes" id="UP000009138"/>
    </source>
</evidence>
<dbReference type="STRING" id="246409.I1BP75"/>
<dbReference type="InterPro" id="IPR050951">
    <property type="entry name" value="Retrovirus_Pol_polyprotein"/>
</dbReference>
<keyword evidence="4" id="KW-0255">Endonuclease</keyword>
<keyword evidence="9" id="KW-1185">Reference proteome</keyword>
<dbReference type="VEuPathDB" id="FungiDB:RO3G_02709"/>
<dbReference type="GO" id="GO:0004519">
    <property type="term" value="F:endonuclease activity"/>
    <property type="evidence" value="ECO:0007669"/>
    <property type="project" value="UniProtKB-KW"/>
</dbReference>
<dbReference type="GO" id="GO:0003964">
    <property type="term" value="F:RNA-directed DNA polymerase activity"/>
    <property type="evidence" value="ECO:0007669"/>
    <property type="project" value="UniProtKB-KW"/>
</dbReference>
<dbReference type="RefSeq" id="XP_067513401.1">
    <property type="nucleotide sequence ID" value="XM_067657300.1"/>
</dbReference>
<gene>
    <name evidence="8" type="ORF">RO3G_02709</name>
</gene>
<dbReference type="OMA" id="HEGILDE"/>
<sequence length="186" mass="21041">MARSLSTSEKNYSTTKRELLAVIFALKKFHPFLWGNPFTLYTDHKALTYLHTQPVANAMMVNWLDTILDYNFKIIHRPGIQNILPDALSRLFEPEKTLEGDNKTIKTIVTSQIINSNGSILTSRMMMPADLMTPAPEDRQKLPMDTHLEGHRGAQAIVTALHSDGIHWTKLKEDALEIIRSCPCLG</sequence>
<dbReference type="SUPFAM" id="SSF56672">
    <property type="entry name" value="DNA/RNA polymerases"/>
    <property type="match status" value="1"/>
</dbReference>
<evidence type="ECO:0000256" key="4">
    <source>
        <dbReference type="ARBA" id="ARBA00022759"/>
    </source>
</evidence>